<evidence type="ECO:0000313" key="1">
    <source>
        <dbReference type="EMBL" id="EGX92397.1"/>
    </source>
</evidence>
<organism evidence="1 2">
    <name type="scientific">Cordyceps militaris (strain CM01)</name>
    <name type="common">Caterpillar fungus</name>
    <dbReference type="NCBI Taxonomy" id="983644"/>
    <lineage>
        <taxon>Eukaryota</taxon>
        <taxon>Fungi</taxon>
        <taxon>Dikarya</taxon>
        <taxon>Ascomycota</taxon>
        <taxon>Pezizomycotina</taxon>
        <taxon>Sordariomycetes</taxon>
        <taxon>Hypocreomycetidae</taxon>
        <taxon>Hypocreales</taxon>
        <taxon>Cordycipitaceae</taxon>
        <taxon>Cordyceps</taxon>
    </lineage>
</organism>
<dbReference type="HOGENOM" id="CLU_2170943_0_0_1"/>
<dbReference type="GeneID" id="18165793"/>
<sequence length="110" mass="12488">MMQGKKKKNRSVCVCALSLACPARTEPQSRLIIVRDGRTDGSAARDGAQKLERGRTLYLEAWEIRPSRETNKKLERRVEKKTTNRGSHHQQVACQALFFWSLVSALASFQ</sequence>
<reference evidence="1 2" key="1">
    <citation type="journal article" date="2011" name="Genome Biol.">
        <title>Genome sequence of the insect pathogenic fungus Cordyceps militaris, a valued traditional Chinese medicine.</title>
        <authorList>
            <person name="Zheng P."/>
            <person name="Xia Y."/>
            <person name="Xiao G."/>
            <person name="Xiong C."/>
            <person name="Hu X."/>
            <person name="Zhang S."/>
            <person name="Zheng H."/>
            <person name="Huang Y."/>
            <person name="Zhou Y."/>
            <person name="Wang S."/>
            <person name="Zhao G.P."/>
            <person name="Liu X."/>
            <person name="St Leger R.J."/>
            <person name="Wang C."/>
        </authorList>
    </citation>
    <scope>NUCLEOTIDE SEQUENCE [LARGE SCALE GENOMIC DNA]</scope>
    <source>
        <strain evidence="1 2">CM01</strain>
    </source>
</reference>
<dbReference type="AlphaFoldDB" id="G3JGI0"/>
<proteinExistence type="predicted"/>
<keyword evidence="2" id="KW-1185">Reference proteome</keyword>
<dbReference type="Proteomes" id="UP000001610">
    <property type="component" value="Unassembled WGS sequence"/>
</dbReference>
<name>G3JGI0_CORMM</name>
<dbReference type="RefSeq" id="XP_006668981.1">
    <property type="nucleotide sequence ID" value="XM_006668918.1"/>
</dbReference>
<gene>
    <name evidence="1" type="ORF">CCM_03770</name>
</gene>
<dbReference type="VEuPathDB" id="FungiDB:CCM_03770"/>
<dbReference type="KEGG" id="cmt:CCM_03770"/>
<dbReference type="EMBL" id="JH126401">
    <property type="protein sequence ID" value="EGX92397.1"/>
    <property type="molecule type" value="Genomic_DNA"/>
</dbReference>
<dbReference type="InParanoid" id="G3JGI0"/>
<evidence type="ECO:0000313" key="2">
    <source>
        <dbReference type="Proteomes" id="UP000001610"/>
    </source>
</evidence>
<protein>
    <submittedName>
        <fullName evidence="1">Uncharacterized protein</fullName>
    </submittedName>
</protein>
<accession>G3JGI0</accession>
<dbReference type="PROSITE" id="PS51257">
    <property type="entry name" value="PROKAR_LIPOPROTEIN"/>
    <property type="match status" value="1"/>
</dbReference>